<dbReference type="InterPro" id="IPR000719">
    <property type="entry name" value="Prot_kinase_dom"/>
</dbReference>
<evidence type="ECO:0000256" key="7">
    <source>
        <dbReference type="PROSITE-ProRule" id="PRU10141"/>
    </source>
</evidence>
<evidence type="ECO:0000256" key="4">
    <source>
        <dbReference type="ARBA" id="ARBA00022840"/>
    </source>
</evidence>
<evidence type="ECO:0000256" key="6">
    <source>
        <dbReference type="ARBA" id="ARBA00030237"/>
    </source>
</evidence>
<dbReference type="InterPro" id="IPR008984">
    <property type="entry name" value="SMAD_FHA_dom_sf"/>
</dbReference>
<feature type="compositionally biased region" description="Polar residues" evidence="8">
    <location>
        <begin position="709"/>
        <end position="740"/>
    </location>
</feature>
<dbReference type="OrthoDB" id="504170at2759"/>
<feature type="compositionally biased region" description="Low complexity" evidence="8">
    <location>
        <begin position="753"/>
        <end position="769"/>
    </location>
</feature>
<dbReference type="PROSITE" id="PS00107">
    <property type="entry name" value="PROTEIN_KINASE_ATP"/>
    <property type="match status" value="1"/>
</dbReference>
<evidence type="ECO:0000256" key="1">
    <source>
        <dbReference type="ARBA" id="ARBA00004623"/>
    </source>
</evidence>
<dbReference type="EMBL" id="JAGHQL010000094">
    <property type="protein sequence ID" value="KAH0538869.1"/>
    <property type="molecule type" value="Genomic_DNA"/>
</dbReference>
<evidence type="ECO:0000256" key="3">
    <source>
        <dbReference type="ARBA" id="ARBA00022741"/>
    </source>
</evidence>
<dbReference type="Pfam" id="PF00069">
    <property type="entry name" value="Pkinase"/>
    <property type="match status" value="1"/>
</dbReference>
<feature type="compositionally biased region" description="Acidic residues" evidence="8">
    <location>
        <begin position="1"/>
        <end position="11"/>
    </location>
</feature>
<dbReference type="Gene3D" id="1.10.510.10">
    <property type="entry name" value="Transferase(Phosphotransferase) domain 1"/>
    <property type="match status" value="1"/>
</dbReference>
<proteinExistence type="inferred from homology"/>
<comment type="caution">
    <text evidence="11">The sequence shown here is derived from an EMBL/GenBank/DDBJ whole genome shotgun (WGS) entry which is preliminary data.</text>
</comment>
<dbReference type="SUPFAM" id="SSF49879">
    <property type="entry name" value="SMAD/FHA domain"/>
    <property type="match status" value="2"/>
</dbReference>
<comment type="similarity">
    <text evidence="2">Belongs to the protein kinase superfamily. CAMK Ser/Thr protein kinase family. CHEK2 subfamily.</text>
</comment>
<dbReference type="PROSITE" id="PS50006">
    <property type="entry name" value="FHA_DOMAIN"/>
    <property type="match status" value="2"/>
</dbReference>
<dbReference type="PANTHER" id="PTHR24348">
    <property type="entry name" value="SERINE/THREONINE-PROTEIN KINASE UNC-51-RELATED"/>
    <property type="match status" value="1"/>
</dbReference>
<dbReference type="InterPro" id="IPR008271">
    <property type="entry name" value="Ser/Thr_kinase_AS"/>
</dbReference>
<accession>A0A9P8I8Y9</accession>
<dbReference type="Gene3D" id="2.60.200.20">
    <property type="match status" value="2"/>
</dbReference>
<dbReference type="SMART" id="SM00240">
    <property type="entry name" value="FHA"/>
    <property type="match status" value="2"/>
</dbReference>
<feature type="binding site" evidence="7">
    <location>
        <position position="326"/>
    </location>
    <ligand>
        <name>ATP</name>
        <dbReference type="ChEBI" id="CHEBI:30616"/>
    </ligand>
</feature>
<dbReference type="PROSITE" id="PS00108">
    <property type="entry name" value="PROTEIN_KINASE_ST"/>
    <property type="match status" value="1"/>
</dbReference>
<dbReference type="Pfam" id="PF00498">
    <property type="entry name" value="FHA"/>
    <property type="match status" value="2"/>
</dbReference>
<sequence length="1097" mass="120380">MYLDVEMDEENTQPATQPVVDPRCVGGNSLGLDDEEVGDIICILHPTTPDAQTAVQLTKAHAPQHIITKPQFGVQQELEDDFERDLSELEGDGVAHTPTVYPAANGQPRRDLGRDIALKFSSQAKIPKPGFIFGRGQRSNILIANHVEVKRVSNAHFRIFLNAQGILMIEDMSTNGTIVDTYHLRRGGTDGRNSQRMLVGSSIISVICGPGGNDVCFVVRIPTRTDAARNIYQHNLNQYHLRFGHIGVGVGRGVIPDSNRNGRQLRSPATRSPARHAALSTLHRSTPITRWNGGEKYNILCEIGKGSFATVYKIATKSSGDVFAAKQVSRNGLAKGATPGRVENEIDIIKEMTHPNIVRYIECYSIGEHIIIVMEYMEYGDLTGYLNKNGALSEPMAQEVARQILRGLEYVHRKMVTHRDIKPDNILIHSLDPIVVKLSDFGLSKRADDSTFLKTFCGTLLYCAPEVYHEHTNKKLPRKPVGDRYGQSADMWSFGAVLYVLLCNKPPFEGKPQPELMLTSITSEPLDIQPLEERGISGEGVTFVTKLLNVQPELRPTETECLRDIWLSDGSDGNDPTNDTEMAGVEHIIQEENEEDLDDLGASSQVSQLRLSPQGKGRVIEGSIEEEPHGADDVKRRDFALAARPEPEVPSSVWSSDGFEAYSEMAPRRTTGRLFGEISGSVARSSDVFGIPVRGDLISDQPDLERPNSETPNVASSQGQNQPYNPRSSSSLQGTESLVNQLKMAGSPSSGNSPVLTPSSPRTPTTPKSRFATPTSIGARPREEGQIEDTEPAPKRQKFDRKIRLIPPTSVNRDATHDAPETHPTAQTKKDGEELVADGDEYVMSAGSDTPKAPIDGPPRGQIADASGTTERRGTDDEQATNSSPGATEAVGTDLGGDGFVRPLPVWGKLVPKPGSDPNISVSLTSDMTSYGRSPWSNFVVSADKILISKRHFIIQLFKSGLTSEDIKAAGKTWMDYPEMTPIIKVLSKNGMWINGRRILQNQYAKVFNGDELTIYADPFRNQVPGKFLVFVCEFYHGNWKQNRPGYPLFRNGEMNNFAEDGRVQFPDLSCDEDGHGVADTMVPLEGLDDSAAANTP</sequence>
<dbReference type="InterPro" id="IPR011009">
    <property type="entry name" value="Kinase-like_dom_sf"/>
</dbReference>
<dbReference type="Proteomes" id="UP000698800">
    <property type="component" value="Unassembled WGS sequence"/>
</dbReference>
<keyword evidence="12" id="KW-1185">Reference proteome</keyword>
<dbReference type="GO" id="GO:0004674">
    <property type="term" value="F:protein serine/threonine kinase activity"/>
    <property type="evidence" value="ECO:0007669"/>
    <property type="project" value="InterPro"/>
</dbReference>
<evidence type="ECO:0000259" key="10">
    <source>
        <dbReference type="PROSITE" id="PS50011"/>
    </source>
</evidence>
<dbReference type="InterPro" id="IPR045269">
    <property type="entry name" value="Atg1-like"/>
</dbReference>
<evidence type="ECO:0000313" key="12">
    <source>
        <dbReference type="Proteomes" id="UP000698800"/>
    </source>
</evidence>
<dbReference type="InterPro" id="IPR017441">
    <property type="entry name" value="Protein_kinase_ATP_BS"/>
</dbReference>
<dbReference type="GO" id="GO:0010506">
    <property type="term" value="P:regulation of autophagy"/>
    <property type="evidence" value="ECO:0007669"/>
    <property type="project" value="InterPro"/>
</dbReference>
<feature type="domain" description="FHA" evidence="9">
    <location>
        <begin position="131"/>
        <end position="184"/>
    </location>
</feature>
<feature type="domain" description="Protein kinase" evidence="10">
    <location>
        <begin position="297"/>
        <end position="567"/>
    </location>
</feature>
<reference evidence="11" key="1">
    <citation type="submission" date="2021-03" db="EMBL/GenBank/DDBJ databases">
        <title>Comparative genomics and phylogenomic investigation of the class Geoglossomycetes provide insights into ecological specialization and systematics.</title>
        <authorList>
            <person name="Melie T."/>
            <person name="Pirro S."/>
            <person name="Miller A.N."/>
            <person name="Quandt A."/>
        </authorList>
    </citation>
    <scope>NUCLEOTIDE SEQUENCE</scope>
    <source>
        <strain evidence="11">GBOQ0MN5Z8</strain>
    </source>
</reference>
<organism evidence="11 12">
    <name type="scientific">Glutinoglossum americanum</name>
    <dbReference type="NCBI Taxonomy" id="1670608"/>
    <lineage>
        <taxon>Eukaryota</taxon>
        <taxon>Fungi</taxon>
        <taxon>Dikarya</taxon>
        <taxon>Ascomycota</taxon>
        <taxon>Pezizomycotina</taxon>
        <taxon>Geoglossomycetes</taxon>
        <taxon>Geoglossales</taxon>
        <taxon>Geoglossaceae</taxon>
        <taxon>Glutinoglossum</taxon>
    </lineage>
</organism>
<keyword evidence="3 7" id="KW-0547">Nucleotide-binding</keyword>
<evidence type="ECO:0000256" key="2">
    <source>
        <dbReference type="ARBA" id="ARBA00005575"/>
    </source>
</evidence>
<dbReference type="PROSITE" id="PS50011">
    <property type="entry name" value="PROTEIN_KINASE_DOM"/>
    <property type="match status" value="1"/>
</dbReference>
<evidence type="ECO:0000313" key="11">
    <source>
        <dbReference type="EMBL" id="KAH0538869.1"/>
    </source>
</evidence>
<keyword evidence="4 7" id="KW-0067">ATP-binding</keyword>
<feature type="domain" description="FHA" evidence="9">
    <location>
        <begin position="929"/>
        <end position="999"/>
    </location>
</feature>
<dbReference type="GO" id="GO:0005524">
    <property type="term" value="F:ATP binding"/>
    <property type="evidence" value="ECO:0007669"/>
    <property type="project" value="UniProtKB-UniRule"/>
</dbReference>
<keyword evidence="5" id="KW-0072">Autophagy</keyword>
<comment type="subcellular location">
    <subcellularLocation>
        <location evidence="1">Preautophagosomal structure membrane</location>
        <topology evidence="1">Peripheral membrane protein</topology>
    </subcellularLocation>
</comment>
<dbReference type="SUPFAM" id="SSF56112">
    <property type="entry name" value="Protein kinase-like (PK-like)"/>
    <property type="match status" value="1"/>
</dbReference>
<dbReference type="GO" id="GO:0034045">
    <property type="term" value="C:phagophore assembly site membrane"/>
    <property type="evidence" value="ECO:0007669"/>
    <property type="project" value="UniProtKB-SubCell"/>
</dbReference>
<evidence type="ECO:0000256" key="5">
    <source>
        <dbReference type="ARBA" id="ARBA00023006"/>
    </source>
</evidence>
<feature type="region of interest" description="Disordered" evidence="8">
    <location>
        <begin position="1"/>
        <end position="22"/>
    </location>
</feature>
<gene>
    <name evidence="11" type="ORF">FGG08_004586</name>
</gene>
<dbReference type="InterPro" id="IPR000253">
    <property type="entry name" value="FHA_dom"/>
</dbReference>
<protein>
    <recommendedName>
        <fullName evidence="6">Autophagy-related protein 1</fullName>
    </recommendedName>
</protein>
<dbReference type="SMART" id="SM00220">
    <property type="entry name" value="S_TKc"/>
    <property type="match status" value="1"/>
</dbReference>
<feature type="region of interest" description="Disordered" evidence="8">
    <location>
        <begin position="694"/>
        <end position="896"/>
    </location>
</feature>
<name>A0A9P8I8Y9_9PEZI</name>
<evidence type="ECO:0000259" key="9">
    <source>
        <dbReference type="PROSITE" id="PS50006"/>
    </source>
</evidence>
<evidence type="ECO:0000256" key="8">
    <source>
        <dbReference type="SAM" id="MobiDB-lite"/>
    </source>
</evidence>
<dbReference type="GO" id="GO:0006914">
    <property type="term" value="P:autophagy"/>
    <property type="evidence" value="ECO:0007669"/>
    <property type="project" value="UniProtKB-KW"/>
</dbReference>
<dbReference type="AlphaFoldDB" id="A0A9P8I8Y9"/>